<dbReference type="VEuPathDB" id="AmoebaDB:NF0007620"/>
<comment type="caution">
    <text evidence="2">The sequence shown here is derived from an EMBL/GenBank/DDBJ whole genome shotgun (WGS) entry which is preliminary data.</text>
</comment>
<reference evidence="2 3" key="1">
    <citation type="journal article" date="2019" name="Sci. Rep.">
        <title>Nanopore sequencing improves the draft genome of the human pathogenic amoeba Naegleria fowleri.</title>
        <authorList>
            <person name="Liechti N."/>
            <person name="Schurch N."/>
            <person name="Bruggmann R."/>
            <person name="Wittwer M."/>
        </authorList>
    </citation>
    <scope>NUCLEOTIDE SEQUENCE [LARGE SCALE GENOMIC DNA]</scope>
    <source>
        <strain evidence="2 3">ATCC 30894</strain>
    </source>
</reference>
<evidence type="ECO:0000313" key="2">
    <source>
        <dbReference type="EMBL" id="KAF0978529.1"/>
    </source>
</evidence>
<dbReference type="AlphaFoldDB" id="A0A6A5BZU3"/>
<gene>
    <name evidence="2" type="ORF">FDP41_002349</name>
</gene>
<proteinExistence type="predicted"/>
<protein>
    <submittedName>
        <fullName evidence="2">Uncharacterized protein</fullName>
    </submittedName>
</protein>
<feature type="region of interest" description="Disordered" evidence="1">
    <location>
        <begin position="54"/>
        <end position="86"/>
    </location>
</feature>
<dbReference type="Proteomes" id="UP000444721">
    <property type="component" value="Unassembled WGS sequence"/>
</dbReference>
<dbReference type="GeneID" id="68109567"/>
<sequence length="136" mass="15229">MLYSSSSLHKVVTLGILKNQIQSNSIMIIRELISSSHPIRSYSSLFSRDLKKLRSTTNNHHQTTTTSTTSKNGPFHHYNSAKTSHHPMHGSYVVALASKAVEDHSVTSSEESSTETVQPISYGHLFARDLIRKKKH</sequence>
<dbReference type="EMBL" id="VFQX01000029">
    <property type="protein sequence ID" value="KAF0978529.1"/>
    <property type="molecule type" value="Genomic_DNA"/>
</dbReference>
<accession>A0A6A5BZU3</accession>
<organism evidence="2 3">
    <name type="scientific">Naegleria fowleri</name>
    <name type="common">Brain eating amoeba</name>
    <dbReference type="NCBI Taxonomy" id="5763"/>
    <lineage>
        <taxon>Eukaryota</taxon>
        <taxon>Discoba</taxon>
        <taxon>Heterolobosea</taxon>
        <taxon>Tetramitia</taxon>
        <taxon>Eutetramitia</taxon>
        <taxon>Vahlkampfiidae</taxon>
        <taxon>Naegleria</taxon>
    </lineage>
</organism>
<dbReference type="OrthoDB" id="10609612at2759"/>
<evidence type="ECO:0000313" key="3">
    <source>
        <dbReference type="Proteomes" id="UP000444721"/>
    </source>
</evidence>
<dbReference type="VEuPathDB" id="AmoebaDB:FDP41_002349"/>
<dbReference type="RefSeq" id="XP_044563242.1">
    <property type="nucleotide sequence ID" value="XM_044705533.1"/>
</dbReference>
<name>A0A6A5BZU3_NAEFO</name>
<evidence type="ECO:0000256" key="1">
    <source>
        <dbReference type="SAM" id="MobiDB-lite"/>
    </source>
</evidence>
<feature type="compositionally biased region" description="Low complexity" evidence="1">
    <location>
        <begin position="55"/>
        <end position="70"/>
    </location>
</feature>
<keyword evidence="3" id="KW-1185">Reference proteome</keyword>